<sequence>MFILKGIITELQNKNHIRCLNIILISIFLFFLYPNFTNSAIGNAQTIKESTKAKPYTGNDLGVFDFNDLHGNPESNLGILTADILSEILTKSKKIKIRDRNRLRIDINRNHLHFLIPPNGAEAIEAARKLGLKYAVTGNVVNYENIFETKKKWFGSKTADFFISIQYSVWDIASGRNILTDKLDDIITSRLIKMPELDNQESNRTFLEALLFPSSAKIAININNSLEN</sequence>
<feature type="transmembrane region" description="Helical" evidence="1">
    <location>
        <begin position="20"/>
        <end position="36"/>
    </location>
</feature>
<comment type="caution">
    <text evidence="2">The sequence shown here is derived from an EMBL/GenBank/DDBJ whole genome shotgun (WGS) entry which is preliminary data.</text>
</comment>
<organism evidence="2 3">
    <name type="scientific">Candidatus Schekmanbacteria bacterium RBG_13_48_7</name>
    <dbReference type="NCBI Taxonomy" id="1817878"/>
    <lineage>
        <taxon>Bacteria</taxon>
        <taxon>Candidatus Schekmaniibacteriota</taxon>
    </lineage>
</organism>
<name>A0A1F7RTE2_9BACT</name>
<reference evidence="2 3" key="1">
    <citation type="journal article" date="2016" name="Nat. Commun.">
        <title>Thousands of microbial genomes shed light on interconnected biogeochemical processes in an aquifer system.</title>
        <authorList>
            <person name="Anantharaman K."/>
            <person name="Brown C.T."/>
            <person name="Hug L.A."/>
            <person name="Sharon I."/>
            <person name="Castelle C.J."/>
            <person name="Probst A.J."/>
            <person name="Thomas B.C."/>
            <person name="Singh A."/>
            <person name="Wilkins M.J."/>
            <person name="Karaoz U."/>
            <person name="Brodie E.L."/>
            <person name="Williams K.H."/>
            <person name="Hubbard S.S."/>
            <person name="Banfield J.F."/>
        </authorList>
    </citation>
    <scope>NUCLEOTIDE SEQUENCE [LARGE SCALE GENOMIC DNA]</scope>
</reference>
<evidence type="ECO:0000313" key="3">
    <source>
        <dbReference type="Proteomes" id="UP000179266"/>
    </source>
</evidence>
<evidence type="ECO:0000313" key="2">
    <source>
        <dbReference type="EMBL" id="OGL44829.1"/>
    </source>
</evidence>
<dbReference type="Proteomes" id="UP000179266">
    <property type="component" value="Unassembled WGS sequence"/>
</dbReference>
<keyword evidence="1" id="KW-0812">Transmembrane</keyword>
<keyword evidence="1" id="KW-1133">Transmembrane helix</keyword>
<keyword evidence="1" id="KW-0472">Membrane</keyword>
<gene>
    <name evidence="2" type="ORF">A2161_05310</name>
</gene>
<dbReference type="EMBL" id="MGDD01000202">
    <property type="protein sequence ID" value="OGL44829.1"/>
    <property type="molecule type" value="Genomic_DNA"/>
</dbReference>
<protein>
    <submittedName>
        <fullName evidence="2">Uncharacterized protein</fullName>
    </submittedName>
</protein>
<accession>A0A1F7RTE2</accession>
<proteinExistence type="predicted"/>
<evidence type="ECO:0000256" key="1">
    <source>
        <dbReference type="SAM" id="Phobius"/>
    </source>
</evidence>
<dbReference type="AlphaFoldDB" id="A0A1F7RTE2"/>